<proteinExistence type="predicted"/>
<gene>
    <name evidence="2" type="ORF">WDU93_10465</name>
</gene>
<reference evidence="2 3" key="1">
    <citation type="submission" date="2024-02" db="EMBL/GenBank/DDBJ databases">
        <authorList>
            <person name="Saticioglu I.B."/>
        </authorList>
    </citation>
    <scope>NUCLEOTIDE SEQUENCE [LARGE SCALE GENOMIC DNA]</scope>
    <source>
        <strain evidence="2 3">Mu-43</strain>
    </source>
</reference>
<evidence type="ECO:0008006" key="4">
    <source>
        <dbReference type="Google" id="ProtNLM"/>
    </source>
</evidence>
<dbReference type="Proteomes" id="UP001366085">
    <property type="component" value="Unassembled WGS sequence"/>
</dbReference>
<evidence type="ECO:0000313" key="2">
    <source>
        <dbReference type="EMBL" id="MEJ1092114.1"/>
    </source>
</evidence>
<feature type="transmembrane region" description="Helical" evidence="1">
    <location>
        <begin position="110"/>
        <end position="131"/>
    </location>
</feature>
<comment type="caution">
    <text evidence="2">The sequence shown here is derived from an EMBL/GenBank/DDBJ whole genome shotgun (WGS) entry which is preliminary data.</text>
</comment>
<keyword evidence="1" id="KW-0472">Membrane</keyword>
<feature type="transmembrane region" description="Helical" evidence="1">
    <location>
        <begin position="14"/>
        <end position="32"/>
    </location>
</feature>
<sequence length="132" mass="14231">MMDAIAVLGSVGDVFAWIGLGIGLPLLVIALIGRVADGHWRGAEVTLIERPEGTLARWYTAGQFWERPLRGWEAAHWSGHESAPAYVNDHNPQRMRFDAHQPALRAVRGLGITLTSAGLVGLLLSFAPAVLG</sequence>
<protein>
    <recommendedName>
        <fullName evidence="4">DUF5808 domain-containing protein</fullName>
    </recommendedName>
</protein>
<dbReference type="RefSeq" id="WP_337320344.1">
    <property type="nucleotide sequence ID" value="NZ_JBBDGN010000009.1"/>
</dbReference>
<organism evidence="2 3">
    <name type="scientific">Microbacterium istanbulense</name>
    <dbReference type="NCBI Taxonomy" id="3122049"/>
    <lineage>
        <taxon>Bacteria</taxon>
        <taxon>Bacillati</taxon>
        <taxon>Actinomycetota</taxon>
        <taxon>Actinomycetes</taxon>
        <taxon>Micrococcales</taxon>
        <taxon>Microbacteriaceae</taxon>
        <taxon>Microbacterium</taxon>
    </lineage>
</organism>
<accession>A0ABU8LLB3</accession>
<dbReference type="EMBL" id="JBBDGN010000009">
    <property type="protein sequence ID" value="MEJ1092114.1"/>
    <property type="molecule type" value="Genomic_DNA"/>
</dbReference>
<keyword evidence="1" id="KW-0812">Transmembrane</keyword>
<evidence type="ECO:0000256" key="1">
    <source>
        <dbReference type="SAM" id="Phobius"/>
    </source>
</evidence>
<name>A0ABU8LLB3_9MICO</name>
<keyword evidence="3" id="KW-1185">Reference proteome</keyword>
<evidence type="ECO:0000313" key="3">
    <source>
        <dbReference type="Proteomes" id="UP001366085"/>
    </source>
</evidence>
<keyword evidence="1" id="KW-1133">Transmembrane helix</keyword>